<dbReference type="RefSeq" id="XP_018072958.1">
    <property type="nucleotide sequence ID" value="XM_018219651.1"/>
</dbReference>
<feature type="region of interest" description="Disordered" evidence="1">
    <location>
        <begin position="222"/>
        <end position="301"/>
    </location>
</feature>
<name>A0A194XEK4_MOLSC</name>
<keyword evidence="3" id="KW-1185">Reference proteome</keyword>
<dbReference type="GeneID" id="28829377"/>
<dbReference type="AlphaFoldDB" id="A0A194XEK4"/>
<feature type="compositionally biased region" description="Basic and acidic residues" evidence="1">
    <location>
        <begin position="286"/>
        <end position="301"/>
    </location>
</feature>
<protein>
    <submittedName>
        <fullName evidence="2">Uncharacterized protein</fullName>
    </submittedName>
</protein>
<sequence length="301" mass="32975">MVIPFDTGDAPLTAIWAIHEDDAKAPQNAPWRTIVAHWSKIDYAAEKKKGPGTHPQPDFMGDVVDPRSTQKFPGNLLLNATVEGRLLETNFQEKPWKQDSKMTGDKIQFMIDSDAKEGDMPKYAQGQRAFLCGFASHAPPSGKGSELIKPIYRDDFCTWGHIEEGGKRWKILPMYFIPHGGGIEALCQNVSKYKFNASKGPHIAARMAQKVPELVSSDLVVSEENPQGDGDAAKTNGDVDPDSVVVGGGDIKFDTPEEEPADDEAVDATEDALLKEPLKEANFGEEAERADEAAVEHGDDW</sequence>
<organism evidence="2 3">
    <name type="scientific">Mollisia scopiformis</name>
    <name type="common">Conifer needle endophyte fungus</name>
    <name type="synonym">Phialocephala scopiformis</name>
    <dbReference type="NCBI Taxonomy" id="149040"/>
    <lineage>
        <taxon>Eukaryota</taxon>
        <taxon>Fungi</taxon>
        <taxon>Dikarya</taxon>
        <taxon>Ascomycota</taxon>
        <taxon>Pezizomycotina</taxon>
        <taxon>Leotiomycetes</taxon>
        <taxon>Helotiales</taxon>
        <taxon>Mollisiaceae</taxon>
        <taxon>Mollisia</taxon>
    </lineage>
</organism>
<dbReference type="InParanoid" id="A0A194XEK4"/>
<dbReference type="EMBL" id="KQ947412">
    <property type="protein sequence ID" value="KUJ18603.1"/>
    <property type="molecule type" value="Genomic_DNA"/>
</dbReference>
<reference evidence="2 3" key="1">
    <citation type="submission" date="2015-10" db="EMBL/GenBank/DDBJ databases">
        <title>Full genome of DAOMC 229536 Phialocephala scopiformis, a fungal endophyte of spruce producing the potent anti-insectan compound rugulosin.</title>
        <authorList>
            <consortium name="DOE Joint Genome Institute"/>
            <person name="Walker A.K."/>
            <person name="Frasz S.L."/>
            <person name="Seifert K.A."/>
            <person name="Miller J.D."/>
            <person name="Mondo S.J."/>
            <person name="Labutti K."/>
            <person name="Lipzen A."/>
            <person name="Dockter R."/>
            <person name="Kennedy M."/>
            <person name="Grigoriev I.V."/>
            <person name="Spatafora J.W."/>
        </authorList>
    </citation>
    <scope>NUCLEOTIDE SEQUENCE [LARGE SCALE GENOMIC DNA]</scope>
    <source>
        <strain evidence="2 3">CBS 120377</strain>
    </source>
</reference>
<evidence type="ECO:0000313" key="3">
    <source>
        <dbReference type="Proteomes" id="UP000070700"/>
    </source>
</evidence>
<accession>A0A194XEK4</accession>
<feature type="compositionally biased region" description="Acidic residues" evidence="1">
    <location>
        <begin position="256"/>
        <end position="270"/>
    </location>
</feature>
<evidence type="ECO:0000313" key="2">
    <source>
        <dbReference type="EMBL" id="KUJ18603.1"/>
    </source>
</evidence>
<dbReference type="KEGG" id="psco:LY89DRAFT_732158"/>
<gene>
    <name evidence="2" type="ORF">LY89DRAFT_732158</name>
</gene>
<proteinExistence type="predicted"/>
<dbReference type="Proteomes" id="UP000070700">
    <property type="component" value="Unassembled WGS sequence"/>
</dbReference>
<dbReference type="OrthoDB" id="10345574at2759"/>
<evidence type="ECO:0000256" key="1">
    <source>
        <dbReference type="SAM" id="MobiDB-lite"/>
    </source>
</evidence>